<dbReference type="Proteomes" id="UP000526233">
    <property type="component" value="Unassembled WGS sequence"/>
</dbReference>
<evidence type="ECO:0000313" key="1">
    <source>
        <dbReference type="EMBL" id="NNV19756.1"/>
    </source>
</evidence>
<evidence type="ECO:0000313" key="2">
    <source>
        <dbReference type="EMBL" id="OYR21312.1"/>
    </source>
</evidence>
<evidence type="ECO:0000313" key="4">
    <source>
        <dbReference type="Proteomes" id="UP000526233"/>
    </source>
</evidence>
<dbReference type="AlphaFoldDB" id="A0A1A9FP19"/>
<dbReference type="InterPro" id="IPR022254">
    <property type="entry name" value="DUF3775"/>
</dbReference>
<keyword evidence="3" id="KW-1185">Reference proteome</keyword>
<proteinExistence type="predicted"/>
<name>A0A1A9FP19_9HYPH</name>
<dbReference type="RefSeq" id="WP_007879395.1">
    <property type="nucleotide sequence ID" value="NZ_CAXURC020000002.1"/>
</dbReference>
<evidence type="ECO:0000313" key="3">
    <source>
        <dbReference type="Proteomes" id="UP000216188"/>
    </source>
</evidence>
<dbReference type="STRING" id="419475.A8A54_14445"/>
<gene>
    <name evidence="2" type="ORF">CEV34_5068</name>
    <name evidence="1" type="ORF">EHE22_04835</name>
</gene>
<reference evidence="1 4" key="2">
    <citation type="submission" date="2018-11" db="EMBL/GenBank/DDBJ databases">
        <title>Genome sequencing and analysis.</title>
        <authorList>
            <person name="Huang Y.-T."/>
        </authorList>
    </citation>
    <scope>NUCLEOTIDE SEQUENCE [LARGE SCALE GENOMIC DNA]</scope>
    <source>
        <strain evidence="1 4">SHIN</strain>
    </source>
</reference>
<dbReference type="EMBL" id="PKQI01000001">
    <property type="protein sequence ID" value="NNV19756.1"/>
    <property type="molecule type" value="Genomic_DNA"/>
</dbReference>
<dbReference type="OrthoDB" id="5641374at2"/>
<dbReference type="Proteomes" id="UP000216188">
    <property type="component" value="Unassembled WGS sequence"/>
</dbReference>
<dbReference type="EMBL" id="NNRM01000048">
    <property type="protein sequence ID" value="OYR21312.1"/>
    <property type="molecule type" value="Genomic_DNA"/>
</dbReference>
<dbReference type="GeneID" id="93110991"/>
<reference evidence="2 3" key="1">
    <citation type="submission" date="2017-07" db="EMBL/GenBank/DDBJ databases">
        <title>Phylogenetic study on the rhizospheric bacterium Ochrobactrum sp. A44.</title>
        <authorList>
            <person name="Krzyzanowska D.M."/>
            <person name="Ossowicki A."/>
            <person name="Rajewska M."/>
            <person name="Maciag T."/>
            <person name="Kaczynski Z."/>
            <person name="Czerwicka M."/>
            <person name="Jafra S."/>
        </authorList>
    </citation>
    <scope>NUCLEOTIDE SEQUENCE [LARGE SCALE GENOMIC DNA]</scope>
    <source>
        <strain evidence="2 3">CCUG 30717</strain>
    </source>
</reference>
<dbReference type="KEGG" id="ops:A8A54_14445"/>
<organism evidence="1 4">
    <name type="scientific">Brucella pseudogrignonensis</name>
    <dbReference type="NCBI Taxonomy" id="419475"/>
    <lineage>
        <taxon>Bacteria</taxon>
        <taxon>Pseudomonadati</taxon>
        <taxon>Pseudomonadota</taxon>
        <taxon>Alphaproteobacteria</taxon>
        <taxon>Hyphomicrobiales</taxon>
        <taxon>Brucellaceae</taxon>
        <taxon>Brucella/Ochrobactrum group</taxon>
        <taxon>Brucella</taxon>
    </lineage>
</organism>
<sequence length="134" mass="14838">MVELVNNIENIEFIIAKAREYDVQVPAVDENPGSNASDDGDIDILDASVDNPTRKELVAAIRSLNEDEKVELLALVWVGRGDFSAEEWDDALATASDRHNGREAKYLLGIPLLGDYIEEGLETLGIEFEAYDNE</sequence>
<comment type="caution">
    <text evidence="1">The sequence shown here is derived from an EMBL/GenBank/DDBJ whole genome shotgun (WGS) entry which is preliminary data.</text>
</comment>
<dbReference type="Pfam" id="PF12616">
    <property type="entry name" value="DUF3775"/>
    <property type="match status" value="1"/>
</dbReference>
<protein>
    <submittedName>
        <fullName evidence="1">DUF3775 domain-containing protein</fullName>
    </submittedName>
</protein>
<accession>A0A1A9FP19</accession>